<dbReference type="RefSeq" id="WP_272736492.1">
    <property type="nucleotide sequence ID" value="NZ_CP116942.1"/>
</dbReference>
<accession>A0AAF0BVP0</accession>
<dbReference type="EMBL" id="CP116942">
    <property type="protein sequence ID" value="WCO66970.1"/>
    <property type="molecule type" value="Genomic_DNA"/>
</dbReference>
<evidence type="ECO:0000313" key="2">
    <source>
        <dbReference type="EMBL" id="WCO66970.1"/>
    </source>
</evidence>
<dbReference type="Proteomes" id="UP001216390">
    <property type="component" value="Chromosome"/>
</dbReference>
<dbReference type="AlphaFoldDB" id="A0AAF0BVP0"/>
<proteinExistence type="predicted"/>
<dbReference type="KEGG" id="ima:PO878_20970"/>
<keyword evidence="3" id="KW-1185">Reference proteome</keyword>
<evidence type="ECO:0000256" key="1">
    <source>
        <dbReference type="SAM" id="MobiDB-lite"/>
    </source>
</evidence>
<reference evidence="2" key="1">
    <citation type="submission" date="2023-01" db="EMBL/GenBank/DDBJ databases">
        <title>The diversity of Class Acidimicrobiia in South China Sea sediment environments and the proposal of Iamia marina sp. nov., a novel species of the genus Iamia.</title>
        <authorList>
            <person name="He Y."/>
            <person name="Tian X."/>
        </authorList>
    </citation>
    <scope>NUCLEOTIDE SEQUENCE</scope>
    <source>
        <strain evidence="2">DSM 19957</strain>
    </source>
</reference>
<organism evidence="2 3">
    <name type="scientific">Iamia majanohamensis</name>
    <dbReference type="NCBI Taxonomy" id="467976"/>
    <lineage>
        <taxon>Bacteria</taxon>
        <taxon>Bacillati</taxon>
        <taxon>Actinomycetota</taxon>
        <taxon>Acidimicrobiia</taxon>
        <taxon>Acidimicrobiales</taxon>
        <taxon>Iamiaceae</taxon>
        <taxon>Iamia</taxon>
    </lineage>
</organism>
<gene>
    <name evidence="2" type="ORF">PO878_20970</name>
</gene>
<feature type="region of interest" description="Disordered" evidence="1">
    <location>
        <begin position="623"/>
        <end position="648"/>
    </location>
</feature>
<protein>
    <submittedName>
        <fullName evidence="2">Uncharacterized protein</fullName>
    </submittedName>
</protein>
<sequence>MPTSSARPAALDAYARTVGPMADDLRTLAADARRVLGAFVDGAGEVAVSLDVDAAADDVEELAAETDHLATWVTSVARGFREAGSAEGGGSFTVDDTALSKLVGEPTIAEAEEAADGQAGARELADQLREMGIDPEAFDAHDLVFLDSHMDGYDELRALIEAQSERMGDADYATGYYDVLGEDGIRALLGSIDRMAEVDRDESDLSDVVHRYADGWARATNGVDLEEEMEALGHPDEDVWWEQHQLALLMSGDGSLYDPRWLADGADALLVAGEGGRYVGPTGSLDSGAGDPFESETWYPGTGGFGFRYQDHDLASPGLVALRALEDNVAASYDFATRGTDQRDVLVRPDDHLWLPYEQEDMIADLHDRAGGVVVNAFLEAPYGAPDPAHPGETLDVVTDEGRLLDSYDDLMGLVGQGDVPDGIKRDAARTLLPYLPEIGDVAATESLTSEVEDGRFSRQTYVAFVEELGYDDEAVTILGAQLREYGDSVVTGAFADGAYDREGLAIDMDHVTPVLGATYRGLAETERSNEEANAALAAGLESGLGLVTTGGATLAPLLAGGPLGVGAAAAIGGGGLVIRTLGGFGADAIEGRDAAPETDSDDLAGQMEDLWRERAVDQLVADGEIERPGDGEASGRLAGYVDGDDPFDELAQSTLAEADGDAEDAW</sequence>
<evidence type="ECO:0000313" key="3">
    <source>
        <dbReference type="Proteomes" id="UP001216390"/>
    </source>
</evidence>
<name>A0AAF0BVP0_9ACTN</name>